<name>A0A9I9CJ85_CUCME</name>
<evidence type="ECO:0000313" key="1">
    <source>
        <dbReference type="EnsemblPlants" id="MELO3C004364.2.1"/>
    </source>
</evidence>
<dbReference type="EnsemblPlants" id="MELO3C004364.2.1">
    <property type="protein sequence ID" value="MELO3C004364.2.1"/>
    <property type="gene ID" value="MELO3C004364.2"/>
</dbReference>
<dbReference type="AlphaFoldDB" id="A0A9I9CJ85"/>
<protein>
    <submittedName>
        <fullName evidence="1">Uncharacterized protein</fullName>
    </submittedName>
</protein>
<reference evidence="1" key="1">
    <citation type="submission" date="2023-03" db="UniProtKB">
        <authorList>
            <consortium name="EnsemblPlants"/>
        </authorList>
    </citation>
    <scope>IDENTIFICATION</scope>
</reference>
<proteinExistence type="predicted"/>
<accession>A0A9I9CJ85</accession>
<organism evidence="1">
    <name type="scientific">Cucumis melo</name>
    <name type="common">Muskmelon</name>
    <dbReference type="NCBI Taxonomy" id="3656"/>
    <lineage>
        <taxon>Eukaryota</taxon>
        <taxon>Viridiplantae</taxon>
        <taxon>Streptophyta</taxon>
        <taxon>Embryophyta</taxon>
        <taxon>Tracheophyta</taxon>
        <taxon>Spermatophyta</taxon>
        <taxon>Magnoliopsida</taxon>
        <taxon>eudicotyledons</taxon>
        <taxon>Gunneridae</taxon>
        <taxon>Pentapetalae</taxon>
        <taxon>rosids</taxon>
        <taxon>fabids</taxon>
        <taxon>Cucurbitales</taxon>
        <taxon>Cucurbitaceae</taxon>
        <taxon>Benincaseae</taxon>
        <taxon>Cucumis</taxon>
    </lineage>
</organism>
<dbReference type="Gramene" id="MELO3C004364.2.1">
    <property type="protein sequence ID" value="MELO3C004364.2.1"/>
    <property type="gene ID" value="MELO3C004364.2"/>
</dbReference>
<sequence>MGNGRIPKGYKQKPTKIKGRRRWYFALKQTSDNEWGKIGGLRLKLKTNLRNVGCKIMKKRDREEKETKKK</sequence>